<dbReference type="EMBL" id="LR797210">
    <property type="protein sequence ID" value="CAB4194410.1"/>
    <property type="molecule type" value="Genomic_DNA"/>
</dbReference>
<protein>
    <submittedName>
        <fullName evidence="1">Uncharacterized protein</fullName>
    </submittedName>
</protein>
<sequence length="98" mass="10404">MSIRTTPLPSGGSVTVATGAGIDAFRLLSIRGMLRLEKLGMKNSRGPIRPRIALGLGLKPRDSHDVFLARVEELLAEAKAKVAAENAAEVAIEKAMQP</sequence>
<reference evidence="1" key="1">
    <citation type="submission" date="2020-05" db="EMBL/GenBank/DDBJ databases">
        <authorList>
            <person name="Chiriac C."/>
            <person name="Salcher M."/>
            <person name="Ghai R."/>
            <person name="Kavagutti S V."/>
        </authorList>
    </citation>
    <scope>NUCLEOTIDE SEQUENCE</scope>
</reference>
<organism evidence="1">
    <name type="scientific">uncultured Caudovirales phage</name>
    <dbReference type="NCBI Taxonomy" id="2100421"/>
    <lineage>
        <taxon>Viruses</taxon>
        <taxon>Duplodnaviria</taxon>
        <taxon>Heunggongvirae</taxon>
        <taxon>Uroviricota</taxon>
        <taxon>Caudoviricetes</taxon>
        <taxon>Peduoviridae</taxon>
        <taxon>Maltschvirus</taxon>
        <taxon>Maltschvirus maltsch</taxon>
    </lineage>
</organism>
<name>A0A6J5RA18_9CAUD</name>
<proteinExistence type="predicted"/>
<gene>
    <name evidence="1" type="ORF">UFOVP1254_46</name>
</gene>
<accession>A0A6J5RA18</accession>
<evidence type="ECO:0000313" key="1">
    <source>
        <dbReference type="EMBL" id="CAB4194410.1"/>
    </source>
</evidence>